<protein>
    <recommendedName>
        <fullName evidence="3">SPOR domain-containing protein</fullName>
    </recommendedName>
</protein>
<dbReference type="Proteomes" id="UP000825701">
    <property type="component" value="Chromosome"/>
</dbReference>
<evidence type="ECO:0008006" key="3">
    <source>
        <dbReference type="Google" id="ProtNLM"/>
    </source>
</evidence>
<dbReference type="AlphaFoldDB" id="A0A9E6UH50"/>
<sequence length="135" mass="13335">MRWFSARIAALSPQTLAWGAAAAALVIFAQAGIIGGSFLGGVEESGSTYQTASDGSASQAAAGPTALVSFQPSATAAAVEAALREAGAEIVGGPKPGGVFVIRVAGATTPDELEPSLKRLRGHADVVKFAAPGGQ</sequence>
<proteinExistence type="predicted"/>
<dbReference type="EMBL" id="CP081869">
    <property type="protein sequence ID" value="QZN99417.1"/>
    <property type="molecule type" value="Genomic_DNA"/>
</dbReference>
<dbReference type="RefSeq" id="WP_261402480.1">
    <property type="nucleotide sequence ID" value="NZ_CP081869.1"/>
</dbReference>
<name>A0A9E6UH50_9HYPH</name>
<reference evidence="1" key="1">
    <citation type="submission" date="2021-08" db="EMBL/GenBank/DDBJ databases">
        <authorList>
            <person name="Zhang H."/>
            <person name="Xu M."/>
            <person name="Yu Z."/>
            <person name="Yang L."/>
            <person name="Cai Y."/>
        </authorList>
    </citation>
    <scope>NUCLEOTIDE SEQUENCE</scope>
    <source>
        <strain evidence="1">CHL1</strain>
    </source>
</reference>
<evidence type="ECO:0000313" key="1">
    <source>
        <dbReference type="EMBL" id="QZN99417.1"/>
    </source>
</evidence>
<dbReference type="KEGG" id="cmet:K6K41_22125"/>
<accession>A0A9E6UH50</accession>
<evidence type="ECO:0000313" key="2">
    <source>
        <dbReference type="Proteomes" id="UP000825701"/>
    </source>
</evidence>
<organism evidence="1 2">
    <name type="scientific">Chenggangzhangella methanolivorans</name>
    <dbReference type="NCBI Taxonomy" id="1437009"/>
    <lineage>
        <taxon>Bacteria</taxon>
        <taxon>Pseudomonadati</taxon>
        <taxon>Pseudomonadota</taxon>
        <taxon>Alphaproteobacteria</taxon>
        <taxon>Hyphomicrobiales</taxon>
        <taxon>Methylopilaceae</taxon>
        <taxon>Chenggangzhangella</taxon>
    </lineage>
</organism>
<gene>
    <name evidence="1" type="ORF">K6K41_22125</name>
</gene>
<keyword evidence="2" id="KW-1185">Reference proteome</keyword>